<keyword evidence="7 9" id="KW-1133">Transmembrane helix</keyword>
<dbReference type="Proteomes" id="UP000295611">
    <property type="component" value="Unassembled WGS sequence"/>
</dbReference>
<evidence type="ECO:0000256" key="6">
    <source>
        <dbReference type="ARBA" id="ARBA00022692"/>
    </source>
</evidence>
<protein>
    <recommendedName>
        <fullName evidence="2">Lipopolysaccharide export system permease protein LptF</fullName>
    </recommendedName>
</protein>
<evidence type="ECO:0000256" key="7">
    <source>
        <dbReference type="ARBA" id="ARBA00022989"/>
    </source>
</evidence>
<dbReference type="GO" id="GO:0055085">
    <property type="term" value="P:transmembrane transport"/>
    <property type="evidence" value="ECO:0007669"/>
    <property type="project" value="InterPro"/>
</dbReference>
<comment type="caution">
    <text evidence="10">The sequence shown here is derived from an EMBL/GenBank/DDBJ whole genome shotgun (WGS) entry which is preliminary data.</text>
</comment>
<name>A0A4R7AY38_9NEIS</name>
<proteinExistence type="predicted"/>
<dbReference type="AlphaFoldDB" id="A0A4R7AY38"/>
<feature type="transmembrane region" description="Helical" evidence="9">
    <location>
        <begin position="328"/>
        <end position="349"/>
    </location>
</feature>
<gene>
    <name evidence="10" type="ORF">DFP86_11830</name>
</gene>
<dbReference type="OrthoDB" id="9778062at2"/>
<comment type="subcellular location">
    <subcellularLocation>
        <location evidence="1">Cell inner membrane</location>
        <topology evidence="1">Multi-pass membrane protein</topology>
    </subcellularLocation>
</comment>
<evidence type="ECO:0000256" key="2">
    <source>
        <dbReference type="ARBA" id="ARBA00014213"/>
    </source>
</evidence>
<feature type="transmembrane region" description="Helical" evidence="9">
    <location>
        <begin position="102"/>
        <end position="124"/>
    </location>
</feature>
<evidence type="ECO:0000256" key="4">
    <source>
        <dbReference type="ARBA" id="ARBA00022475"/>
    </source>
</evidence>
<dbReference type="GO" id="GO:0015920">
    <property type="term" value="P:lipopolysaccharide transport"/>
    <property type="evidence" value="ECO:0007669"/>
    <property type="project" value="TreeGrafter"/>
</dbReference>
<dbReference type="NCBIfam" id="TIGR04407">
    <property type="entry name" value="LptF_YjgP"/>
    <property type="match status" value="1"/>
</dbReference>
<keyword evidence="3" id="KW-0813">Transport</keyword>
<evidence type="ECO:0000256" key="3">
    <source>
        <dbReference type="ARBA" id="ARBA00022448"/>
    </source>
</evidence>
<dbReference type="InterPro" id="IPR030922">
    <property type="entry name" value="LptF"/>
</dbReference>
<dbReference type="Pfam" id="PF03739">
    <property type="entry name" value="LptF_LptG"/>
    <property type="match status" value="1"/>
</dbReference>
<dbReference type="EMBL" id="SNZP01000018">
    <property type="protein sequence ID" value="TDR71619.1"/>
    <property type="molecule type" value="Genomic_DNA"/>
</dbReference>
<keyword evidence="8 9" id="KW-0472">Membrane</keyword>
<evidence type="ECO:0000256" key="5">
    <source>
        <dbReference type="ARBA" id="ARBA00022519"/>
    </source>
</evidence>
<keyword evidence="4" id="KW-1003">Cell membrane</keyword>
<keyword evidence="5" id="KW-0997">Cell inner membrane</keyword>
<feature type="transmembrane region" description="Helical" evidence="9">
    <location>
        <begin position="267"/>
        <end position="289"/>
    </location>
</feature>
<keyword evidence="6 9" id="KW-0812">Transmembrane</keyword>
<reference evidence="10 11" key="1">
    <citation type="submission" date="2019-03" db="EMBL/GenBank/DDBJ databases">
        <title>Genomic Encyclopedia of Type Strains, Phase III (KMG-III): the genomes of soil and plant-associated and newly described type strains.</title>
        <authorList>
            <person name="Whitman W."/>
        </authorList>
    </citation>
    <scope>NUCLEOTIDE SEQUENCE [LARGE SCALE GENOMIC DNA]</scope>
    <source>
        <strain evidence="10 11">CECT 8976</strain>
    </source>
</reference>
<evidence type="ECO:0000313" key="11">
    <source>
        <dbReference type="Proteomes" id="UP000295611"/>
    </source>
</evidence>
<feature type="transmembrane region" description="Helical" evidence="9">
    <location>
        <begin position="12"/>
        <end position="32"/>
    </location>
</feature>
<evidence type="ECO:0000313" key="10">
    <source>
        <dbReference type="EMBL" id="TDR71619.1"/>
    </source>
</evidence>
<evidence type="ECO:0000256" key="9">
    <source>
        <dbReference type="SAM" id="Phobius"/>
    </source>
</evidence>
<dbReference type="PANTHER" id="PTHR33529:SF7">
    <property type="entry name" value="LIPOPOLYSACCHARIDE EXPORT SYSTEM PERMEASE PROTEIN LPTF"/>
    <property type="match status" value="1"/>
</dbReference>
<evidence type="ECO:0000256" key="1">
    <source>
        <dbReference type="ARBA" id="ARBA00004429"/>
    </source>
</evidence>
<keyword evidence="11" id="KW-1185">Reference proteome</keyword>
<organism evidence="10 11">
    <name type="scientific">Paludibacterium purpuratum</name>
    <dbReference type="NCBI Taxonomy" id="1144873"/>
    <lineage>
        <taxon>Bacteria</taxon>
        <taxon>Pseudomonadati</taxon>
        <taxon>Pseudomonadota</taxon>
        <taxon>Betaproteobacteria</taxon>
        <taxon>Neisseriales</taxon>
        <taxon>Chromobacteriaceae</taxon>
        <taxon>Paludibacterium</taxon>
    </lineage>
</organism>
<dbReference type="GO" id="GO:0043190">
    <property type="term" value="C:ATP-binding cassette (ABC) transporter complex"/>
    <property type="evidence" value="ECO:0007669"/>
    <property type="project" value="InterPro"/>
</dbReference>
<dbReference type="PANTHER" id="PTHR33529">
    <property type="entry name" value="SLR0882 PROTEIN-RELATED"/>
    <property type="match status" value="1"/>
</dbReference>
<feature type="transmembrane region" description="Helical" evidence="9">
    <location>
        <begin position="52"/>
        <end position="76"/>
    </location>
</feature>
<dbReference type="InterPro" id="IPR005495">
    <property type="entry name" value="LptG/LptF_permease"/>
</dbReference>
<dbReference type="RefSeq" id="WP_133683795.1">
    <property type="nucleotide sequence ID" value="NZ_SNZP01000018.1"/>
</dbReference>
<sequence length="369" mass="40226">MVFFKSLTRELTLNAVGVFVVLLAILVSTQAINLLGRAAEGQIANDAVAALIGFWALGLFPVPLILTVFISTLVALTRLWRDQEMQVWLAAGLSQKSLLGPVLRFAVPLSILVAVVALGIAPWADQRSQVYADQLKQREDISAISPGVFKESSDANRVYFVENYAGQNGSAKNIFFQDLTDGKISTILAKSGHLTSDDLNQRIIVLEDGNRYVGSPGHADFDVTAFKRYSVVIGKDHELVAAPRSRQSQPTPLLLAQLDDPSARAELAWRLSLPLSCLVLAILAIPLAYTNPRSGGHTFNLIAALLSYFAYQNGLTLVRNGILHNSLPAWSILFVHLAVLALAMFGLYYRDRPVQPVLKTLGSFFGKKA</sequence>
<accession>A0A4R7AY38</accession>
<evidence type="ECO:0000256" key="8">
    <source>
        <dbReference type="ARBA" id="ARBA00023136"/>
    </source>
</evidence>